<feature type="transmembrane region" description="Helical" evidence="11">
    <location>
        <begin position="234"/>
        <end position="259"/>
    </location>
</feature>
<evidence type="ECO:0000256" key="6">
    <source>
        <dbReference type="ARBA" id="ARBA00023040"/>
    </source>
</evidence>
<keyword evidence="9 10" id="KW-0807">Transducer</keyword>
<keyword evidence="3" id="KW-1003">Cell membrane</keyword>
<keyword evidence="6 10" id="KW-0297">G-protein coupled receptor</keyword>
<dbReference type="Gene3D" id="1.20.1070.10">
    <property type="entry name" value="Rhodopsin 7-helix transmembrane proteins"/>
    <property type="match status" value="1"/>
</dbReference>
<organism evidence="13 14">
    <name type="scientific">Oedothorax gibbosus</name>
    <dbReference type="NCBI Taxonomy" id="931172"/>
    <lineage>
        <taxon>Eukaryota</taxon>
        <taxon>Metazoa</taxon>
        <taxon>Ecdysozoa</taxon>
        <taxon>Arthropoda</taxon>
        <taxon>Chelicerata</taxon>
        <taxon>Arachnida</taxon>
        <taxon>Araneae</taxon>
        <taxon>Araneomorphae</taxon>
        <taxon>Entelegynae</taxon>
        <taxon>Araneoidea</taxon>
        <taxon>Linyphiidae</taxon>
        <taxon>Erigoninae</taxon>
        <taxon>Oedothorax</taxon>
    </lineage>
</organism>
<dbReference type="CDD" id="cd14993">
    <property type="entry name" value="7tmA_CCKR-like"/>
    <property type="match status" value="1"/>
</dbReference>
<feature type="transmembrane region" description="Helical" evidence="11">
    <location>
        <begin position="70"/>
        <end position="97"/>
    </location>
</feature>
<dbReference type="PROSITE" id="PS00237">
    <property type="entry name" value="G_PROTEIN_RECEP_F1_1"/>
    <property type="match status" value="1"/>
</dbReference>
<evidence type="ECO:0000256" key="4">
    <source>
        <dbReference type="ARBA" id="ARBA00022692"/>
    </source>
</evidence>
<keyword evidence="4 10" id="KW-0812">Transmembrane</keyword>
<feature type="transmembrane region" description="Helical" evidence="11">
    <location>
        <begin position="189"/>
        <end position="207"/>
    </location>
</feature>
<evidence type="ECO:0000256" key="9">
    <source>
        <dbReference type="ARBA" id="ARBA00023224"/>
    </source>
</evidence>
<evidence type="ECO:0000256" key="2">
    <source>
        <dbReference type="ARBA" id="ARBA00010663"/>
    </source>
</evidence>
<evidence type="ECO:0000256" key="11">
    <source>
        <dbReference type="SAM" id="Phobius"/>
    </source>
</evidence>
<evidence type="ECO:0000256" key="10">
    <source>
        <dbReference type="RuleBase" id="RU000688"/>
    </source>
</evidence>
<dbReference type="PRINTS" id="PR01012">
    <property type="entry name" value="NRPEPTIDEYR"/>
</dbReference>
<comment type="subcellular location">
    <subcellularLocation>
        <location evidence="1">Cell membrane</location>
        <topology evidence="1">Multi-pass membrane protein</topology>
    </subcellularLocation>
</comment>
<reference evidence="13 14" key="1">
    <citation type="journal article" date="2022" name="Nat. Ecol. Evol.">
        <title>A masculinizing supergene underlies an exaggerated male reproductive morph in a spider.</title>
        <authorList>
            <person name="Hendrickx F."/>
            <person name="De Corte Z."/>
            <person name="Sonet G."/>
            <person name="Van Belleghem S.M."/>
            <person name="Kostlbacher S."/>
            <person name="Vangestel C."/>
        </authorList>
    </citation>
    <scope>NUCLEOTIDE SEQUENCE [LARGE SCALE GENOMIC DNA]</scope>
    <source>
        <strain evidence="13">W744_W776</strain>
    </source>
</reference>
<keyword evidence="7 11" id="KW-0472">Membrane</keyword>
<keyword evidence="14" id="KW-1185">Reference proteome</keyword>
<dbReference type="Pfam" id="PF00001">
    <property type="entry name" value="7tm_1"/>
    <property type="match status" value="1"/>
</dbReference>
<dbReference type="PANTHER" id="PTHR24241:SF76">
    <property type="entry name" value="NEUROPEPTIDE SIFAMIDE RECEPTOR"/>
    <property type="match status" value="1"/>
</dbReference>
<feature type="domain" description="G-protein coupled receptors family 1 profile" evidence="12">
    <location>
        <begin position="88"/>
        <end position="351"/>
    </location>
</feature>
<dbReference type="GO" id="GO:0004983">
    <property type="term" value="F:neuropeptide Y receptor activity"/>
    <property type="evidence" value="ECO:0007669"/>
    <property type="project" value="InterPro"/>
</dbReference>
<evidence type="ECO:0000313" key="13">
    <source>
        <dbReference type="EMBL" id="KAG8185434.1"/>
    </source>
</evidence>
<evidence type="ECO:0000256" key="8">
    <source>
        <dbReference type="ARBA" id="ARBA00023170"/>
    </source>
</evidence>
<dbReference type="GO" id="GO:0042277">
    <property type="term" value="F:peptide binding"/>
    <property type="evidence" value="ECO:0007669"/>
    <property type="project" value="TreeGrafter"/>
</dbReference>
<proteinExistence type="inferred from homology"/>
<dbReference type="Proteomes" id="UP000827092">
    <property type="component" value="Unassembled WGS sequence"/>
</dbReference>
<evidence type="ECO:0000256" key="1">
    <source>
        <dbReference type="ARBA" id="ARBA00004651"/>
    </source>
</evidence>
<dbReference type="PANTHER" id="PTHR24241">
    <property type="entry name" value="NEUROPEPTIDE RECEPTOR-RELATED G-PROTEIN COUPLED RECEPTOR"/>
    <property type="match status" value="1"/>
</dbReference>
<dbReference type="AlphaFoldDB" id="A0AAV6UMA1"/>
<evidence type="ECO:0000256" key="5">
    <source>
        <dbReference type="ARBA" id="ARBA00022989"/>
    </source>
</evidence>
<evidence type="ECO:0000259" key="12">
    <source>
        <dbReference type="PROSITE" id="PS50262"/>
    </source>
</evidence>
<feature type="transmembrane region" description="Helical" evidence="11">
    <location>
        <begin position="330"/>
        <end position="353"/>
    </location>
</feature>
<dbReference type="PROSITE" id="PS50262">
    <property type="entry name" value="G_PROTEIN_RECEP_F1_2"/>
    <property type="match status" value="1"/>
</dbReference>
<comment type="caution">
    <text evidence="13">The sequence shown here is derived from an EMBL/GenBank/DDBJ whole genome shotgun (WGS) entry which is preliminary data.</text>
</comment>
<dbReference type="InterPro" id="IPR000276">
    <property type="entry name" value="GPCR_Rhodpsn"/>
</dbReference>
<feature type="transmembrane region" description="Helical" evidence="11">
    <location>
        <begin position="109"/>
        <end position="135"/>
    </location>
</feature>
<gene>
    <name evidence="13" type="ORF">JTE90_022365</name>
</gene>
<name>A0AAV6UMA1_9ARAC</name>
<protein>
    <recommendedName>
        <fullName evidence="12">G-protein coupled receptors family 1 profile domain-containing protein</fullName>
    </recommendedName>
</protein>
<dbReference type="SUPFAM" id="SSF81321">
    <property type="entry name" value="Family A G protein-coupled receptor-like"/>
    <property type="match status" value="1"/>
</dbReference>
<feature type="transmembrane region" description="Helical" evidence="11">
    <location>
        <begin position="291"/>
        <end position="310"/>
    </location>
</feature>
<feature type="transmembrane region" description="Helical" evidence="11">
    <location>
        <begin position="155"/>
        <end position="177"/>
    </location>
</feature>
<dbReference type="PRINTS" id="PR00237">
    <property type="entry name" value="GPCRRHODOPSN"/>
</dbReference>
<evidence type="ECO:0000313" key="14">
    <source>
        <dbReference type="Proteomes" id="UP000827092"/>
    </source>
</evidence>
<dbReference type="GO" id="GO:0032870">
    <property type="term" value="P:cellular response to hormone stimulus"/>
    <property type="evidence" value="ECO:0007669"/>
    <property type="project" value="TreeGrafter"/>
</dbReference>
<comment type="similarity">
    <text evidence="2 10">Belongs to the G-protein coupled receptor 1 family.</text>
</comment>
<accession>A0AAV6UMA1</accession>
<dbReference type="EMBL" id="JAFNEN010000335">
    <property type="protein sequence ID" value="KAG8185434.1"/>
    <property type="molecule type" value="Genomic_DNA"/>
</dbReference>
<dbReference type="SMART" id="SM01381">
    <property type="entry name" value="7TM_GPCR_Srsx"/>
    <property type="match status" value="1"/>
</dbReference>
<dbReference type="InterPro" id="IPR000611">
    <property type="entry name" value="NPY_rcpt"/>
</dbReference>
<evidence type="ECO:0000256" key="3">
    <source>
        <dbReference type="ARBA" id="ARBA00022475"/>
    </source>
</evidence>
<keyword evidence="5 11" id="KW-1133">Transmembrane helix</keyword>
<keyword evidence="8 10" id="KW-0675">Receptor</keyword>
<evidence type="ECO:0000256" key="7">
    <source>
        <dbReference type="ARBA" id="ARBA00023136"/>
    </source>
</evidence>
<dbReference type="InterPro" id="IPR017452">
    <property type="entry name" value="GPCR_Rhodpsn_7TM"/>
</dbReference>
<sequence length="410" mass="46440">MFELSPDELIATHVPTVQPINDRASNKFENIFQDFMNESGLNTSPTFNYSEGSDYDYQTDSEWYRHSFSVTVLLCVAYFVVFALGIFGNSFVVSVVLRSPRMRTVTNFFIVNLAVADILVLIFCLPATLLGNIIYPWVLGSFMCKSVSYLQGVSVSASINTLVAISIDRFLAICFPLKCQMTTSIARKIIGIIWIFSMFITIPWGLYFELVQVHPTDEALYCVERWPHQSSEKMYFFVANLGLCYVLPLSVITACYVGIWIKVRRRNIPGETRGTNADAVIQKSKIKVVKMMVIVVATFALSWLPLYIIFTMVKSGVTLEENSWSEEIFAVMIPIAQWLGSLNSSTNPILYTFCNKKFRKGFLAIIKSRSCCGTLRYEQAKKGTKSTYVMRSTFKSKNETHSEYVNSAQV</sequence>
<dbReference type="FunFam" id="1.20.1070.10:FF:000291">
    <property type="entry name" value="Predicted protein"/>
    <property type="match status" value="1"/>
</dbReference>
<dbReference type="GO" id="GO:0005886">
    <property type="term" value="C:plasma membrane"/>
    <property type="evidence" value="ECO:0007669"/>
    <property type="project" value="UniProtKB-SubCell"/>
</dbReference>